<dbReference type="OrthoDB" id="276706at2759"/>
<protein>
    <submittedName>
        <fullName evidence="1">Uncharacterized protein</fullName>
    </submittedName>
</protein>
<organism evidence="1 2">
    <name type="scientific">Leptomonas seymouri</name>
    <dbReference type="NCBI Taxonomy" id="5684"/>
    <lineage>
        <taxon>Eukaryota</taxon>
        <taxon>Discoba</taxon>
        <taxon>Euglenozoa</taxon>
        <taxon>Kinetoplastea</taxon>
        <taxon>Metakinetoplastina</taxon>
        <taxon>Trypanosomatida</taxon>
        <taxon>Trypanosomatidae</taxon>
        <taxon>Leishmaniinae</taxon>
        <taxon>Leptomonas</taxon>
    </lineage>
</organism>
<dbReference type="AlphaFoldDB" id="A0A0N1HWC8"/>
<dbReference type="OMA" id="HLRHICV"/>
<dbReference type="Proteomes" id="UP000038009">
    <property type="component" value="Unassembled WGS sequence"/>
</dbReference>
<dbReference type="SUPFAM" id="SSF110296">
    <property type="entry name" value="Oligoxyloglucan reducing end-specific cellobiohydrolase"/>
    <property type="match status" value="1"/>
</dbReference>
<reference evidence="1 2" key="1">
    <citation type="journal article" date="2015" name="PLoS Pathog.">
        <title>Leptomonas seymouri: Adaptations to the Dixenous Life Cycle Analyzed by Genome Sequencing, Transcriptome Profiling and Co-infection with Leishmania donovani.</title>
        <authorList>
            <person name="Kraeva N."/>
            <person name="Butenko A."/>
            <person name="Hlavacova J."/>
            <person name="Kostygov A."/>
            <person name="Myskova J."/>
            <person name="Grybchuk D."/>
            <person name="Lestinova T."/>
            <person name="Votypka J."/>
            <person name="Volf P."/>
            <person name="Opperdoes F."/>
            <person name="Flegontov P."/>
            <person name="Lukes J."/>
            <person name="Yurchenko V."/>
        </authorList>
    </citation>
    <scope>NUCLEOTIDE SEQUENCE [LARGE SCALE GENOMIC DNA]</scope>
    <source>
        <strain evidence="1 2">ATCC 30220</strain>
    </source>
</reference>
<accession>A0A0N1HWC8</accession>
<comment type="caution">
    <text evidence="1">The sequence shown here is derived from an EMBL/GenBank/DDBJ whole genome shotgun (WGS) entry which is preliminary data.</text>
</comment>
<dbReference type="VEuPathDB" id="TriTrypDB:Lsey_0206_0130"/>
<name>A0A0N1HWC8_LEPSE</name>
<keyword evidence="2" id="KW-1185">Reference proteome</keyword>
<evidence type="ECO:0000313" key="1">
    <source>
        <dbReference type="EMBL" id="KPI85145.1"/>
    </source>
</evidence>
<gene>
    <name evidence="1" type="ORF">ABL78_5805</name>
</gene>
<evidence type="ECO:0000313" key="2">
    <source>
        <dbReference type="Proteomes" id="UP000038009"/>
    </source>
</evidence>
<proteinExistence type="predicted"/>
<sequence>MDFMAELTGLVRRASPSTYDRLLLLFHCLFSSSEASEKTQKDGAACALSLQAICATLVYAFPELAPRFLFVLAGNDKLLRSPDGGRTWRVSFARSCEEDTSANDHADPSNVLHEMQRLLTSAATLDAELDASTTPAMAVAAPAPSSSSSPVMCSAHGCEDVVAICGKEAFLAVSGDRGVTFTTATNYLPGTASAGVSLQHIRVLDPQHLVVSDDTRVLRIDVSQVGYGRLALGKATVVHTCASQIVMLHVYSTPCGGRAVMVSERDKLHLSLDGAVTFLEVRHCMGHIRHVDTMDAIRRSEQPAFAFSSLASSLEVEGAPTNSKPSASSYAYISGYKREVSSDDDSHATALKNFERAARRHEDTFYQQFFVSGCGTQVLPYDYTTVLCICTRRVPGTSQCIVLSSAAQVSYVPFSHARRQEPLPCAVVRRVGGSGYLAGRGSSVGVSTSTDLEHWSTPQGATPVGLVAMHGDELLACGRNKVITALGSMGEARTVPSELRVPYWIGAFTM</sequence>
<dbReference type="EMBL" id="LJSK01000206">
    <property type="protein sequence ID" value="KPI85145.1"/>
    <property type="molecule type" value="Genomic_DNA"/>
</dbReference>